<comment type="caution">
    <text evidence="2">The sequence shown here is derived from an EMBL/GenBank/DDBJ whole genome shotgun (WGS) entry which is preliminary data.</text>
</comment>
<evidence type="ECO:0000256" key="1">
    <source>
        <dbReference type="SAM" id="Phobius"/>
    </source>
</evidence>
<sequence>MKRMCTESQAINSSYFESSTRVHSLLKKAGMLVVVYSKLGLDRGMLLLLCVCVCDCSLLLMGGIFIYEADKKINLKLNIKI</sequence>
<gene>
    <name evidence="2" type="ORF">BpHYR1_048822</name>
</gene>
<organism evidence="2 3">
    <name type="scientific">Brachionus plicatilis</name>
    <name type="common">Marine rotifer</name>
    <name type="synonym">Brachionus muelleri</name>
    <dbReference type="NCBI Taxonomy" id="10195"/>
    <lineage>
        <taxon>Eukaryota</taxon>
        <taxon>Metazoa</taxon>
        <taxon>Spiralia</taxon>
        <taxon>Gnathifera</taxon>
        <taxon>Rotifera</taxon>
        <taxon>Eurotatoria</taxon>
        <taxon>Monogononta</taxon>
        <taxon>Pseudotrocha</taxon>
        <taxon>Ploima</taxon>
        <taxon>Brachionidae</taxon>
        <taxon>Brachionus</taxon>
    </lineage>
</organism>
<name>A0A3M7QYI2_BRAPC</name>
<evidence type="ECO:0000313" key="2">
    <source>
        <dbReference type="EMBL" id="RNA16015.1"/>
    </source>
</evidence>
<reference evidence="2 3" key="1">
    <citation type="journal article" date="2018" name="Sci. Rep.">
        <title>Genomic signatures of local adaptation to the degree of environmental predictability in rotifers.</title>
        <authorList>
            <person name="Franch-Gras L."/>
            <person name="Hahn C."/>
            <person name="Garcia-Roger E.M."/>
            <person name="Carmona M.J."/>
            <person name="Serra M."/>
            <person name="Gomez A."/>
        </authorList>
    </citation>
    <scope>NUCLEOTIDE SEQUENCE [LARGE SCALE GENOMIC DNA]</scope>
    <source>
        <strain evidence="2">HYR1</strain>
    </source>
</reference>
<protein>
    <submittedName>
        <fullName evidence="2">Uncharacterized protein</fullName>
    </submittedName>
</protein>
<dbReference type="AlphaFoldDB" id="A0A3M7QYI2"/>
<dbReference type="Proteomes" id="UP000276133">
    <property type="component" value="Unassembled WGS sequence"/>
</dbReference>
<proteinExistence type="predicted"/>
<keyword evidence="1" id="KW-1133">Transmembrane helix</keyword>
<keyword evidence="1" id="KW-0472">Membrane</keyword>
<feature type="transmembrane region" description="Helical" evidence="1">
    <location>
        <begin position="45"/>
        <end position="67"/>
    </location>
</feature>
<accession>A0A3M7QYI2</accession>
<evidence type="ECO:0000313" key="3">
    <source>
        <dbReference type="Proteomes" id="UP000276133"/>
    </source>
</evidence>
<keyword evidence="1" id="KW-0812">Transmembrane</keyword>
<dbReference type="EMBL" id="REGN01004833">
    <property type="protein sequence ID" value="RNA16015.1"/>
    <property type="molecule type" value="Genomic_DNA"/>
</dbReference>
<keyword evidence="3" id="KW-1185">Reference proteome</keyword>